<sequence>MANETTTAAQATAVSPVAEKPLQYLDKAVGAIRNLGLWPEQQQEQPITALLKEITELDETRVILIGRTLSQASAFNEVVREQVAAMNIGERYEDITKGFDSIRDDAKNLVDQLEDNKIDLRERISNVWMKVSRGDIASRFNKIRDTYLAVSKDTKDQVDREHTILEAYRDFRGALKQSEVMALELLGIAEKKLSEKKDILQKAADTLSAFTDGTPADRARLELDRDEKLRDMQNEERRYQIVKDLSDNLTISYNTSEVVMARLMQTTNAKERVYQQAISFFSTNETVLTALSASFTGMFGLHEATATLDAMKEGVSKSLETLSEVGDKVQEEAVRAGYGPTIRADAVKKLVDSVVNFQEKSQSIITEMRAASTKNSAEIRDAVEDGKRRLAQLATEGNALLLETKTS</sequence>
<organism evidence="1 2">
    <name type="scientific">Paradevosia shaoguanensis</name>
    <dbReference type="NCBI Taxonomy" id="1335043"/>
    <lineage>
        <taxon>Bacteria</taxon>
        <taxon>Pseudomonadati</taxon>
        <taxon>Pseudomonadota</taxon>
        <taxon>Alphaproteobacteria</taxon>
        <taxon>Hyphomicrobiales</taxon>
        <taxon>Devosiaceae</taxon>
        <taxon>Paradevosia</taxon>
    </lineage>
</organism>
<keyword evidence="2" id="KW-1185">Reference proteome</keyword>
<dbReference type="Proteomes" id="UP001156140">
    <property type="component" value="Unassembled WGS sequence"/>
</dbReference>
<evidence type="ECO:0000313" key="1">
    <source>
        <dbReference type="EMBL" id="MCI0128577.1"/>
    </source>
</evidence>
<name>A0AA41UCT2_9HYPH</name>
<dbReference type="EMBL" id="JALAZD010000002">
    <property type="protein sequence ID" value="MCI0128577.1"/>
    <property type="molecule type" value="Genomic_DNA"/>
</dbReference>
<gene>
    <name evidence="1" type="ORF">ML536_17230</name>
</gene>
<dbReference type="AlphaFoldDB" id="A0AA41UCT2"/>
<comment type="caution">
    <text evidence="1">The sequence shown here is derived from an EMBL/GenBank/DDBJ whole genome shotgun (WGS) entry which is preliminary data.</text>
</comment>
<evidence type="ECO:0000313" key="2">
    <source>
        <dbReference type="Proteomes" id="UP001156140"/>
    </source>
</evidence>
<accession>A0AA41UCT2</accession>
<protein>
    <submittedName>
        <fullName evidence="1">Cell surface protein</fullName>
    </submittedName>
</protein>
<dbReference type="RefSeq" id="WP_281736692.1">
    <property type="nucleotide sequence ID" value="NZ_JAKETQ010000002.1"/>
</dbReference>
<reference evidence="1" key="1">
    <citation type="submission" date="2022-03" db="EMBL/GenBank/DDBJ databases">
        <title>The complete genome sequence of a Methyloterrigena soli.</title>
        <authorList>
            <person name="Zi Z."/>
        </authorList>
    </citation>
    <scope>NUCLEOTIDE SEQUENCE</scope>
    <source>
        <strain evidence="1">M48</strain>
    </source>
</reference>
<proteinExistence type="predicted"/>